<dbReference type="SUPFAM" id="SSF54427">
    <property type="entry name" value="NTF2-like"/>
    <property type="match status" value="1"/>
</dbReference>
<organism evidence="2 3">
    <name type="scientific">Nitrosococcus wardiae</name>
    <dbReference type="NCBI Taxonomy" id="1814290"/>
    <lineage>
        <taxon>Bacteria</taxon>
        <taxon>Pseudomonadati</taxon>
        <taxon>Pseudomonadota</taxon>
        <taxon>Gammaproteobacteria</taxon>
        <taxon>Chromatiales</taxon>
        <taxon>Chromatiaceae</taxon>
        <taxon>Nitrosococcus</taxon>
    </lineage>
</organism>
<proteinExistence type="predicted"/>
<name>A0A4P7BXT7_9GAMM</name>
<dbReference type="RefSeq" id="WP_134356982.1">
    <property type="nucleotide sequence ID" value="NZ_CP038033.1"/>
</dbReference>
<dbReference type="AlphaFoldDB" id="A0A4P7BXT7"/>
<evidence type="ECO:0000313" key="2">
    <source>
        <dbReference type="EMBL" id="QBQ53974.1"/>
    </source>
</evidence>
<reference evidence="2 3" key="1">
    <citation type="submission" date="2019-03" db="EMBL/GenBank/DDBJ databases">
        <title>The genome sequence of Nitrosococcus wardiae strain D1FHST reveals the archetypal metabolic capacity of ammonia-oxidizing Gammaproteobacteria.</title>
        <authorList>
            <person name="Wang L."/>
            <person name="Lim C.K."/>
            <person name="Hanson T.E."/>
            <person name="Dang H."/>
            <person name="Klotz M.G."/>
        </authorList>
    </citation>
    <scope>NUCLEOTIDE SEQUENCE [LARGE SCALE GENOMIC DNA]</scope>
    <source>
        <strain evidence="2 3">D1FHS</strain>
    </source>
</reference>
<dbReference type="Proteomes" id="UP000294325">
    <property type="component" value="Chromosome"/>
</dbReference>
<dbReference type="KEGG" id="nwr:E3U44_05180"/>
<sequence>MTPKALVREWISRFNAADVDGLAKLYAPDAVNDQVVFSEPLRGCEAIREMFKIEFGRAEIACIKEQQPAAFN</sequence>
<dbReference type="InterPro" id="IPR032710">
    <property type="entry name" value="NTF2-like_dom_sf"/>
</dbReference>
<evidence type="ECO:0000313" key="3">
    <source>
        <dbReference type="Proteomes" id="UP000294325"/>
    </source>
</evidence>
<evidence type="ECO:0000259" key="1">
    <source>
        <dbReference type="Pfam" id="PF12680"/>
    </source>
</evidence>
<feature type="domain" description="SnoaL-like" evidence="1">
    <location>
        <begin position="7"/>
        <end position="52"/>
    </location>
</feature>
<dbReference type="OrthoDB" id="1115105at2"/>
<keyword evidence="3" id="KW-1185">Reference proteome</keyword>
<gene>
    <name evidence="2" type="ORF">E3U44_05180</name>
</gene>
<accession>A0A4P7BXT7</accession>
<dbReference type="EMBL" id="CP038033">
    <property type="protein sequence ID" value="QBQ53974.1"/>
    <property type="molecule type" value="Genomic_DNA"/>
</dbReference>
<dbReference type="InterPro" id="IPR037401">
    <property type="entry name" value="SnoaL-like"/>
</dbReference>
<dbReference type="Gene3D" id="3.10.450.50">
    <property type="match status" value="1"/>
</dbReference>
<dbReference type="Pfam" id="PF12680">
    <property type="entry name" value="SnoaL_2"/>
    <property type="match status" value="1"/>
</dbReference>
<protein>
    <recommendedName>
        <fullName evidence="1">SnoaL-like domain-containing protein</fullName>
    </recommendedName>
</protein>